<keyword evidence="2" id="KW-1185">Reference proteome</keyword>
<accession>A0A914ZZA1</accession>
<evidence type="ECO:0000313" key="2">
    <source>
        <dbReference type="Proteomes" id="UP000887569"/>
    </source>
</evidence>
<evidence type="ECO:0000256" key="1">
    <source>
        <dbReference type="SAM" id="Phobius"/>
    </source>
</evidence>
<protein>
    <submittedName>
        <fullName evidence="3">Secreted protein</fullName>
    </submittedName>
</protein>
<evidence type="ECO:0000313" key="3">
    <source>
        <dbReference type="WBParaSite" id="PgE068_g003_t03"/>
    </source>
</evidence>
<keyword evidence="1" id="KW-0812">Transmembrane</keyword>
<sequence length="56" mass="6307">SLADRFCVWWLQLTLLEMKILLFFFIVATGPCIQRVSNEVCFQLVSLSPASSALCP</sequence>
<organism evidence="2 3">
    <name type="scientific">Parascaris univalens</name>
    <name type="common">Nematode worm</name>
    <dbReference type="NCBI Taxonomy" id="6257"/>
    <lineage>
        <taxon>Eukaryota</taxon>
        <taxon>Metazoa</taxon>
        <taxon>Ecdysozoa</taxon>
        <taxon>Nematoda</taxon>
        <taxon>Chromadorea</taxon>
        <taxon>Rhabditida</taxon>
        <taxon>Spirurina</taxon>
        <taxon>Ascaridomorpha</taxon>
        <taxon>Ascaridoidea</taxon>
        <taxon>Ascarididae</taxon>
        <taxon>Parascaris</taxon>
    </lineage>
</organism>
<proteinExistence type="predicted"/>
<keyword evidence="1" id="KW-0472">Membrane</keyword>
<name>A0A914ZZA1_PARUN</name>
<dbReference type="Proteomes" id="UP000887569">
    <property type="component" value="Unplaced"/>
</dbReference>
<dbReference type="AlphaFoldDB" id="A0A914ZZA1"/>
<keyword evidence="1" id="KW-1133">Transmembrane helix</keyword>
<dbReference type="WBParaSite" id="PgE068_g003_t03">
    <property type="protein sequence ID" value="PgE068_g003_t03"/>
    <property type="gene ID" value="PgE068_g003"/>
</dbReference>
<feature type="transmembrane region" description="Helical" evidence="1">
    <location>
        <begin position="7"/>
        <end position="28"/>
    </location>
</feature>
<reference evidence="3" key="1">
    <citation type="submission" date="2022-11" db="UniProtKB">
        <authorList>
            <consortium name="WormBaseParasite"/>
        </authorList>
    </citation>
    <scope>IDENTIFICATION</scope>
</reference>